<dbReference type="AlphaFoldDB" id="A0A0C3EJA7"/>
<reference evidence="3" key="2">
    <citation type="submission" date="2015-01" db="EMBL/GenBank/DDBJ databases">
        <title>Evolutionary Origins and Diversification of the Mycorrhizal Mutualists.</title>
        <authorList>
            <consortium name="DOE Joint Genome Institute"/>
            <consortium name="Mycorrhizal Genomics Consortium"/>
            <person name="Kohler A."/>
            <person name="Kuo A."/>
            <person name="Nagy L.G."/>
            <person name="Floudas D."/>
            <person name="Copeland A."/>
            <person name="Barry K.W."/>
            <person name="Cichocki N."/>
            <person name="Veneault-Fourrey C."/>
            <person name="LaButti K."/>
            <person name="Lindquist E.A."/>
            <person name="Lipzen A."/>
            <person name="Lundell T."/>
            <person name="Morin E."/>
            <person name="Murat C."/>
            <person name="Riley R."/>
            <person name="Ohm R."/>
            <person name="Sun H."/>
            <person name="Tunlid A."/>
            <person name="Henrissat B."/>
            <person name="Grigoriev I.V."/>
            <person name="Hibbett D.S."/>
            <person name="Martin F."/>
        </authorList>
    </citation>
    <scope>NUCLEOTIDE SEQUENCE [LARGE SCALE GENOMIC DNA]</scope>
    <source>
        <strain evidence="3">Foug A</strain>
    </source>
</reference>
<dbReference type="InParanoid" id="A0A0C3EJA7"/>
<accession>A0A0C3EJA7</accession>
<feature type="region of interest" description="Disordered" evidence="1">
    <location>
        <begin position="31"/>
        <end position="71"/>
    </location>
</feature>
<evidence type="ECO:0000256" key="1">
    <source>
        <dbReference type="SAM" id="MobiDB-lite"/>
    </source>
</evidence>
<evidence type="ECO:0000313" key="3">
    <source>
        <dbReference type="Proteomes" id="UP000053989"/>
    </source>
</evidence>
<protein>
    <submittedName>
        <fullName evidence="2">Uncharacterized protein</fullName>
    </submittedName>
</protein>
<dbReference type="Proteomes" id="UP000053989">
    <property type="component" value="Unassembled WGS sequence"/>
</dbReference>
<reference evidence="2 3" key="1">
    <citation type="submission" date="2014-04" db="EMBL/GenBank/DDBJ databases">
        <authorList>
            <consortium name="DOE Joint Genome Institute"/>
            <person name="Kuo A."/>
            <person name="Kohler A."/>
            <person name="Nagy L.G."/>
            <person name="Floudas D."/>
            <person name="Copeland A."/>
            <person name="Barry K.W."/>
            <person name="Cichocki N."/>
            <person name="Veneault-Fourrey C."/>
            <person name="LaButti K."/>
            <person name="Lindquist E.A."/>
            <person name="Lipzen A."/>
            <person name="Lundell T."/>
            <person name="Morin E."/>
            <person name="Murat C."/>
            <person name="Sun H."/>
            <person name="Tunlid A."/>
            <person name="Henrissat B."/>
            <person name="Grigoriev I.V."/>
            <person name="Hibbett D.S."/>
            <person name="Martin F."/>
            <person name="Nordberg H.P."/>
            <person name="Cantor M.N."/>
            <person name="Hua S.X."/>
        </authorList>
    </citation>
    <scope>NUCLEOTIDE SEQUENCE [LARGE SCALE GENOMIC DNA]</scope>
    <source>
        <strain evidence="2 3">Foug A</strain>
    </source>
</reference>
<dbReference type="EMBL" id="KN822010">
    <property type="protein sequence ID" value="KIM68011.1"/>
    <property type="molecule type" value="Genomic_DNA"/>
</dbReference>
<name>A0A0C3EJA7_9AGAM</name>
<gene>
    <name evidence="2" type="ORF">SCLCIDRAFT_1209395</name>
</gene>
<organism evidence="2 3">
    <name type="scientific">Scleroderma citrinum Foug A</name>
    <dbReference type="NCBI Taxonomy" id="1036808"/>
    <lineage>
        <taxon>Eukaryota</taxon>
        <taxon>Fungi</taxon>
        <taxon>Dikarya</taxon>
        <taxon>Basidiomycota</taxon>
        <taxon>Agaricomycotina</taxon>
        <taxon>Agaricomycetes</taxon>
        <taxon>Agaricomycetidae</taxon>
        <taxon>Boletales</taxon>
        <taxon>Sclerodermatineae</taxon>
        <taxon>Sclerodermataceae</taxon>
        <taxon>Scleroderma</taxon>
    </lineage>
</organism>
<proteinExistence type="predicted"/>
<keyword evidence="3" id="KW-1185">Reference proteome</keyword>
<sequence>MVSVIGNTTDRGLLLLSAQLAHAADYLAHPEPLVPSGFPLQHTRIQSSKSHRRRPEPSATQAQDCERPEHVRFGGHNRTFLECKTVD</sequence>
<evidence type="ECO:0000313" key="2">
    <source>
        <dbReference type="EMBL" id="KIM68011.1"/>
    </source>
</evidence>
<dbReference type="HOGENOM" id="CLU_2484652_0_0_1"/>